<dbReference type="SUPFAM" id="SSF52309">
    <property type="entry name" value="N-(deoxy)ribosyltransferase-like"/>
    <property type="match status" value="1"/>
</dbReference>
<dbReference type="PANTHER" id="PTHR15364">
    <property type="entry name" value="2'-DEOXYNUCLEOSIDE 5'-PHOSPHATE N-HYDROLASE 1"/>
    <property type="match status" value="1"/>
</dbReference>
<dbReference type="RefSeq" id="WP_131001939.1">
    <property type="nucleotide sequence ID" value="NZ_JBHSZR010000005.1"/>
</dbReference>
<reference evidence="1 2" key="1">
    <citation type="submission" date="2019-02" db="EMBL/GenBank/DDBJ databases">
        <title>Hansschlegelia quercus sp. nov., a novel methylotrophic bacterium from buds of oak (Quercus robur L.).</title>
        <authorList>
            <person name="Agafonova N.V."/>
            <person name="Kaparullina E.N."/>
            <person name="Grouzdev D.S."/>
            <person name="Doronina N.V."/>
        </authorList>
    </citation>
    <scope>NUCLEOTIDE SEQUENCE [LARGE SCALE GENOMIC DNA]</scope>
    <source>
        <strain evidence="1 2">Dub</strain>
    </source>
</reference>
<keyword evidence="2" id="KW-1185">Reference proteome</keyword>
<dbReference type="Pfam" id="PF05014">
    <property type="entry name" value="Nuc_deoxyrib_tr"/>
    <property type="match status" value="1"/>
</dbReference>
<dbReference type="GO" id="GO:0016740">
    <property type="term" value="F:transferase activity"/>
    <property type="evidence" value="ECO:0007669"/>
    <property type="project" value="UniProtKB-KW"/>
</dbReference>
<dbReference type="Proteomes" id="UP000291613">
    <property type="component" value="Unassembled WGS sequence"/>
</dbReference>
<sequence length="175" mass="18500">MKAYLAGPEVFLPDAAAIGREKKEICRTYGLEGLYPVDDSEPGEGSEAAQRIFAANDALIRSCDLVIANLTPFRSVSADVGTAFEVGMAFALGKSVFGYSNEPALLVDRVAQDGMLVEDFGGFDNLMLTQAVTGFVSSPNGRPLPLGDLAVFEACVAMAAQALGDLTQSQRRMAL</sequence>
<gene>
    <name evidence="1" type="ORF">EYR15_05670</name>
</gene>
<accession>A0A4Q9GNH6</accession>
<dbReference type="Gene3D" id="3.40.50.450">
    <property type="match status" value="1"/>
</dbReference>
<keyword evidence="1" id="KW-0808">Transferase</keyword>
<dbReference type="GO" id="GO:0070694">
    <property type="term" value="F:5-hydroxymethyl-dUMP N-hydrolase activity"/>
    <property type="evidence" value="ECO:0007669"/>
    <property type="project" value="TreeGrafter"/>
</dbReference>
<dbReference type="EMBL" id="SIUB01000002">
    <property type="protein sequence ID" value="TBN54324.1"/>
    <property type="molecule type" value="Genomic_DNA"/>
</dbReference>
<dbReference type="OrthoDB" id="9795789at2"/>
<comment type="caution">
    <text evidence="1">The sequence shown here is derived from an EMBL/GenBank/DDBJ whole genome shotgun (WGS) entry which is preliminary data.</text>
</comment>
<evidence type="ECO:0000313" key="2">
    <source>
        <dbReference type="Proteomes" id="UP000291613"/>
    </source>
</evidence>
<evidence type="ECO:0000313" key="1">
    <source>
        <dbReference type="EMBL" id="TBN54324.1"/>
    </source>
</evidence>
<dbReference type="GO" id="GO:0009159">
    <property type="term" value="P:deoxyribonucleoside monophosphate catabolic process"/>
    <property type="evidence" value="ECO:0007669"/>
    <property type="project" value="TreeGrafter"/>
</dbReference>
<dbReference type="PANTHER" id="PTHR15364:SF0">
    <property type="entry name" value="2'-DEOXYNUCLEOSIDE 5'-PHOSPHATE N-HYDROLASE 1"/>
    <property type="match status" value="1"/>
</dbReference>
<dbReference type="AlphaFoldDB" id="A0A4Q9GNH6"/>
<dbReference type="InterPro" id="IPR051239">
    <property type="entry name" value="2'-dNMP_N-hydrolase"/>
</dbReference>
<dbReference type="InterPro" id="IPR007710">
    <property type="entry name" value="Nucleoside_deoxyribTrfase"/>
</dbReference>
<protein>
    <submittedName>
        <fullName evidence="1">Nucleoside 2-deoxyribosyltransferase</fullName>
    </submittedName>
</protein>
<organism evidence="1 2">
    <name type="scientific">Hansschlegelia quercus</name>
    <dbReference type="NCBI Taxonomy" id="2528245"/>
    <lineage>
        <taxon>Bacteria</taxon>
        <taxon>Pseudomonadati</taxon>
        <taxon>Pseudomonadota</taxon>
        <taxon>Alphaproteobacteria</taxon>
        <taxon>Hyphomicrobiales</taxon>
        <taxon>Methylopilaceae</taxon>
        <taxon>Hansschlegelia</taxon>
    </lineage>
</organism>
<name>A0A4Q9GNH6_9HYPH</name>
<proteinExistence type="predicted"/>